<evidence type="ECO:0000256" key="14">
    <source>
        <dbReference type="SAM" id="MobiDB-lite"/>
    </source>
</evidence>
<protein>
    <recommendedName>
        <fullName evidence="12">CRISPR-associated endonuclease Cas9</fullName>
        <ecNumber evidence="12">3.1.-.-</ecNumber>
    </recommendedName>
</protein>
<evidence type="ECO:0000313" key="17">
    <source>
        <dbReference type="Proteomes" id="UP000262583"/>
    </source>
</evidence>
<evidence type="ECO:0000313" key="16">
    <source>
        <dbReference type="EMBL" id="AXA37127.1"/>
    </source>
</evidence>
<dbReference type="Pfam" id="PF18541">
    <property type="entry name" value="RuvC_III"/>
    <property type="match status" value="1"/>
</dbReference>
<dbReference type="AlphaFoldDB" id="A0A2Z4Y7A9"/>
<keyword evidence="3" id="KW-0479">Metal-binding</keyword>
<dbReference type="NCBIfam" id="TIGR01865">
    <property type="entry name" value="cas_Csn1"/>
    <property type="match status" value="1"/>
</dbReference>
<dbReference type="GO" id="GO:0004519">
    <property type="term" value="F:endonuclease activity"/>
    <property type="evidence" value="ECO:0007669"/>
    <property type="project" value="UniProtKB-UniRule"/>
</dbReference>
<evidence type="ECO:0000256" key="7">
    <source>
        <dbReference type="ARBA" id="ARBA00022884"/>
    </source>
</evidence>
<evidence type="ECO:0000256" key="2">
    <source>
        <dbReference type="ARBA" id="ARBA00022722"/>
    </source>
</evidence>
<evidence type="ECO:0000256" key="13">
    <source>
        <dbReference type="SAM" id="Coils"/>
    </source>
</evidence>
<dbReference type="Pfam" id="PF13395">
    <property type="entry name" value="HNH_4"/>
    <property type="match status" value="1"/>
</dbReference>
<comment type="domain">
    <text evidence="12">Has 2 endonuclease domains. The discontinuous RuvC-like domain cleaves the target DNA noncomplementary to crRNA while the HNH nuclease domain cleaves the target DNA complementary to crRNA.</text>
</comment>
<sequence>MLVREQPVDGEVNVIGGVRVFPAGTATEKATEKSKTEERRVARGMRRQHDRRSRRKRRLTYVLREIGLLPPQPVPIEPILQAIDPWEVRARGLDEPLKPEEFARALIHLNQRRGYRSNRRADAKKSESASIREKAVKLREEIHEHGCRTLGEYLYKHVPSIRERRRGRFFLREMVEEEFKQLWNRQAQEDPQHFTDAAKEKVKEAIFYQRPFLKRERLEARVGRCEFEPSEKRCRIGHRLAQRFRILQEVNNLRVILGYTERALTPEERKVLIEKLESSKEVTLKRIPKLLGLPEDCEINLARGNRTKLLGNSAEAEFRKLLGDRWQTMSEEEKDRLCEAVLEEEDDVLERRAREEFGFTEEQVKGLLEISLRDRFGRVSLKAIRRLLPFLEQGLSLTEAAKEAGYGDRHKVDRIYELLPFPPGTRLTTNPEREQELVRQGLLLPNENEITNPVVRKALFEVRKVVNAIIRKYGKPSRIVVELARETRGSIEERNEYNRRIREREKENEQNKDELRKLGLEQPTAEDVRKYRLWKECMGICPYSGRRITVEQLFSGEVEVEHIWPYDRCLDNSFANLTLCFRDWNQRKGNRTPYEAFHQEPFWQEILERVSRFEGEYRWQKLRRFRYEGDLQLDDFVRRQLQDTQYIARVVRRYLELLGVPVNCTRGQVTAALRHLWGLDSILARDGNSAKNRDDHRHHAIDAAVIAMTTAKHLHNLSRREHFRRNRMNFPEPWPGFRVAVKHAVDSIVVSHAPTRRVRGPLHEETNYGLAVQEKQQYVYRKPLEELFTSEVKSIRDPKIRRMVTERLDQVCPNRREKGRDSLKKLKALENPILLPNSNGEPIPVRRVRLTTTIGNAIGLPRQAPVRYVKPGENHHIEIFERMDKKGRVRREVVAVTLFEAAQRLRNRQPVVSRVHPQYPDAKFLMSLCKNDMVRITWLEDVKNAKAGETRIYRVQKFSVSDGRPDIMFREHGSVRADDMSHCERVTDLSPRKLLLEKITVSVLGEVEVAHD</sequence>
<name>A0A2Z4Y7A9_SUMC1</name>
<dbReference type="GO" id="GO:0003677">
    <property type="term" value="F:DNA binding"/>
    <property type="evidence" value="ECO:0007669"/>
    <property type="project" value="UniProtKB-UniRule"/>
</dbReference>
<keyword evidence="10" id="KW-0464">Manganese</keyword>
<evidence type="ECO:0000259" key="15">
    <source>
        <dbReference type="PROSITE" id="PS51749"/>
    </source>
</evidence>
<comment type="cofactor">
    <cofactor evidence="1">
        <name>Mg(2+)</name>
        <dbReference type="ChEBI" id="CHEBI:18420"/>
    </cofactor>
</comment>
<dbReference type="InterPro" id="IPR003615">
    <property type="entry name" value="HNH_nuc"/>
</dbReference>
<reference evidence="16 17" key="1">
    <citation type="submission" date="2018-05" db="EMBL/GenBank/DDBJ databases">
        <title>A metagenomic window into the 2 km-deep terrestrial subsurface aquifer revealed taxonomically and functionally diverse microbial community comprising novel uncultured bacterial lineages.</title>
        <authorList>
            <person name="Kadnikov V.V."/>
            <person name="Mardanov A.V."/>
            <person name="Beletsky A.V."/>
            <person name="Banks D."/>
            <person name="Pimenov N.V."/>
            <person name="Frank Y.A."/>
            <person name="Karnachuk O.V."/>
            <person name="Ravin N.V."/>
        </authorList>
    </citation>
    <scope>NUCLEOTIDE SEQUENCE [LARGE SCALE GENOMIC DNA]</scope>
    <source>
        <strain evidence="16">BY</strain>
    </source>
</reference>
<dbReference type="HAMAP" id="MF_01480">
    <property type="entry name" value="Cas9"/>
    <property type="match status" value="1"/>
</dbReference>
<keyword evidence="5 12" id="KW-0378">Hydrolase</keyword>
<proteinExistence type="inferred from homology"/>
<dbReference type="GO" id="GO:0003723">
    <property type="term" value="F:RNA binding"/>
    <property type="evidence" value="ECO:0007669"/>
    <property type="project" value="UniProtKB-UniRule"/>
</dbReference>
<comment type="similarity">
    <text evidence="12">Belongs to the CRISPR-associated Cas9 family.</text>
</comment>
<feature type="compositionally biased region" description="Basic and acidic residues" evidence="14">
    <location>
        <begin position="29"/>
        <end position="41"/>
    </location>
</feature>
<dbReference type="Pfam" id="PF18470">
    <property type="entry name" value="Cas9_a"/>
    <property type="match status" value="1"/>
</dbReference>
<dbReference type="PROSITE" id="PS51749">
    <property type="entry name" value="HNH_CAS9"/>
    <property type="match status" value="1"/>
</dbReference>
<feature type="active site" description="Proton acceptor for HNH nuclease domain" evidence="12">
    <location>
        <position position="562"/>
    </location>
</feature>
<accession>A0A2Z4Y7A9</accession>
<feature type="region of interest" description="Disordered" evidence="14">
    <location>
        <begin position="26"/>
        <end position="55"/>
    </location>
</feature>
<comment type="caution">
    <text evidence="12">Lacks conserved residue(s) required for the propagation of feature annotation.</text>
</comment>
<gene>
    <name evidence="12" type="primary">cas9</name>
    <name evidence="16" type="ORF">BRCON_2351</name>
</gene>
<evidence type="ECO:0000256" key="12">
    <source>
        <dbReference type="HAMAP-Rule" id="MF_01480"/>
    </source>
</evidence>
<keyword evidence="9 12" id="KW-0238">DNA-binding</keyword>
<dbReference type="InterPro" id="IPR028629">
    <property type="entry name" value="Cas9"/>
</dbReference>
<evidence type="ECO:0000256" key="5">
    <source>
        <dbReference type="ARBA" id="ARBA00022801"/>
    </source>
</evidence>
<dbReference type="GO" id="GO:0043571">
    <property type="term" value="P:maintenance of CRISPR repeat elements"/>
    <property type="evidence" value="ECO:0007669"/>
    <property type="project" value="UniProtKB-UniRule"/>
</dbReference>
<feature type="compositionally biased region" description="Basic residues" evidence="14">
    <location>
        <begin position="42"/>
        <end position="55"/>
    </location>
</feature>
<evidence type="ECO:0000256" key="3">
    <source>
        <dbReference type="ARBA" id="ARBA00022723"/>
    </source>
</evidence>
<dbReference type="Proteomes" id="UP000262583">
    <property type="component" value="Chromosome"/>
</dbReference>
<dbReference type="Gene3D" id="3.30.420.10">
    <property type="entry name" value="Ribonuclease H-like superfamily/Ribonuclease H"/>
    <property type="match status" value="2"/>
</dbReference>
<keyword evidence="2 12" id="KW-0540">Nuclease</keyword>
<dbReference type="EC" id="3.1.-.-" evidence="12"/>
<evidence type="ECO:0000256" key="1">
    <source>
        <dbReference type="ARBA" id="ARBA00001946"/>
    </source>
</evidence>
<dbReference type="InterPro" id="IPR040619">
    <property type="entry name" value="Cas9_alpha-helical_lobe"/>
</dbReference>
<evidence type="ECO:0000256" key="6">
    <source>
        <dbReference type="ARBA" id="ARBA00022842"/>
    </source>
</evidence>
<keyword evidence="8 12" id="KW-0051">Antiviral defense</keyword>
<evidence type="ECO:0000256" key="9">
    <source>
        <dbReference type="ARBA" id="ARBA00023125"/>
    </source>
</evidence>
<dbReference type="InterPro" id="IPR033114">
    <property type="entry name" value="HNH_CAS9"/>
</dbReference>
<evidence type="ECO:0000256" key="8">
    <source>
        <dbReference type="ARBA" id="ARBA00023118"/>
    </source>
</evidence>
<dbReference type="GO" id="GO:0046872">
    <property type="term" value="F:metal ion binding"/>
    <property type="evidence" value="ECO:0007669"/>
    <property type="project" value="UniProtKB-UniRule"/>
</dbReference>
<dbReference type="GO" id="GO:0051607">
    <property type="term" value="P:defense response to virus"/>
    <property type="evidence" value="ECO:0007669"/>
    <property type="project" value="UniProtKB-UniRule"/>
</dbReference>
<keyword evidence="6" id="KW-0460">Magnesium</keyword>
<dbReference type="KEGG" id="schv:BRCON_2351"/>
<evidence type="ECO:0000256" key="4">
    <source>
        <dbReference type="ARBA" id="ARBA00022759"/>
    </source>
</evidence>
<keyword evidence="4 12" id="KW-0255">Endonuclease</keyword>
<comment type="subunit">
    <text evidence="11 12">Monomer. Binds crRNA and tracrRNA.</text>
</comment>
<dbReference type="InterPro" id="IPR041383">
    <property type="entry name" value="RuvC_III"/>
</dbReference>
<feature type="coiled-coil region" evidence="13">
    <location>
        <begin position="494"/>
        <end position="521"/>
    </location>
</feature>
<keyword evidence="7 12" id="KW-0694">RNA-binding</keyword>
<keyword evidence="13" id="KW-0175">Coiled coil</keyword>
<feature type="domain" description="HNH Cas9-type" evidence="15">
    <location>
        <begin position="490"/>
        <end position="641"/>
    </location>
</feature>
<dbReference type="GO" id="GO:0016787">
    <property type="term" value="F:hydrolase activity"/>
    <property type="evidence" value="ECO:0007669"/>
    <property type="project" value="UniProtKB-KW"/>
</dbReference>
<organism evidence="16 17">
    <name type="scientific">Sumerlaea chitinivorans</name>
    <dbReference type="NCBI Taxonomy" id="2250252"/>
    <lineage>
        <taxon>Bacteria</taxon>
        <taxon>Candidatus Sumerlaeota</taxon>
        <taxon>Candidatus Sumerlaeia</taxon>
        <taxon>Candidatus Sumerlaeales</taxon>
        <taxon>Candidatus Sumerlaeaceae</taxon>
        <taxon>Candidatus Sumerlaea</taxon>
    </lineage>
</organism>
<evidence type="ECO:0000256" key="10">
    <source>
        <dbReference type="ARBA" id="ARBA00023211"/>
    </source>
</evidence>
<evidence type="ECO:0000256" key="11">
    <source>
        <dbReference type="ARBA" id="ARBA00046380"/>
    </source>
</evidence>
<comment type="function">
    <text evidence="12">CRISPR (clustered regularly interspaced short palindromic repeat) is an adaptive immune system that provides protection against mobile genetic elements (viruses, transposable elements and conjugative plasmids). CRISPR clusters contain spacers, sequences complementary to antecedent mobile elements, and target invading nucleic acids. CRISPR clusters are transcribed and processed into CRISPR RNA (crRNA). In type II CRISPR systems correct processing of pre-crRNA requires a trans-encoded small RNA (tracrRNA), endogenous ribonuclease 3 (rnc) and this protein. The tracrRNA serves as a guide for ribonuclease 3-aided processing of pre-crRNA. Subsequently Cas9/crRNA/tracrRNA endonucleolytically cleaves linear or circular dsDNA target complementary to the spacer; Cas9 is inactive in the absence of the 2 guide RNAs (gRNA). Cas9 recognizes the protospacer adjacent motif (PAM) in the CRISPR repeat sequences to help distinguish self versus nonself, as targets within the bacterial CRISPR locus do not have PAMs. PAM recognition is also required for catalytic activity.</text>
</comment>
<dbReference type="InterPro" id="IPR036397">
    <property type="entry name" value="RNaseH_sf"/>
</dbReference>
<dbReference type="EMBL" id="CP030759">
    <property type="protein sequence ID" value="AXA37127.1"/>
    <property type="molecule type" value="Genomic_DNA"/>
</dbReference>